<dbReference type="CDD" id="cd02248">
    <property type="entry name" value="Peptidase_C1A"/>
    <property type="match status" value="1"/>
</dbReference>
<dbReference type="KEGG" id="ncc:104944134"/>
<dbReference type="SUPFAM" id="SSF54001">
    <property type="entry name" value="Cysteine proteinases"/>
    <property type="match status" value="1"/>
</dbReference>
<keyword evidence="2" id="KW-1015">Disulfide bond</keyword>
<reference evidence="5" key="1">
    <citation type="submission" date="2025-08" db="UniProtKB">
        <authorList>
            <consortium name="RefSeq"/>
        </authorList>
    </citation>
    <scope>IDENTIFICATION</scope>
    <source>
        <tissue evidence="5">Muscle</tissue>
    </source>
</reference>
<name>A0A6I9MTZ9_9TELE</name>
<dbReference type="PROSITE" id="PS00639">
    <property type="entry name" value="THIOL_PROTEASE_HIS"/>
    <property type="match status" value="1"/>
</dbReference>
<evidence type="ECO:0000313" key="4">
    <source>
        <dbReference type="Proteomes" id="UP000504611"/>
    </source>
</evidence>
<sequence length="169" mass="18556">HGKAFGSIKCYQSPSLATRGNNHVFVVLLLHEFSRKRCPFLSEQNGFCHVNASQLTAQIKSYTNVTSGDAEALKLALFKNGPVAVSIDAGHRSFVFYSHGVYYEPACGNTTADLDHAVLAVGYGTLNQEPYWLVKNSWSTYWGNDGYILMSMKDNNCGVTTDATYVTLA</sequence>
<dbReference type="Pfam" id="PF00112">
    <property type="entry name" value="Peptidase_C1"/>
    <property type="match status" value="1"/>
</dbReference>
<dbReference type="PANTHER" id="PTHR12411">
    <property type="entry name" value="CYSTEINE PROTEASE FAMILY C1-RELATED"/>
    <property type="match status" value="1"/>
</dbReference>
<dbReference type="SMART" id="SM00645">
    <property type="entry name" value="Pept_C1"/>
    <property type="match status" value="1"/>
</dbReference>
<dbReference type="InterPro" id="IPR038765">
    <property type="entry name" value="Papain-like_cys_pep_sf"/>
</dbReference>
<dbReference type="InterPro" id="IPR039417">
    <property type="entry name" value="Peptidase_C1A_papain-like"/>
</dbReference>
<protein>
    <submittedName>
        <fullName evidence="5">Digestive cysteine proteinase 2-like</fullName>
    </submittedName>
</protein>
<dbReference type="Proteomes" id="UP000504611">
    <property type="component" value="Unplaced"/>
</dbReference>
<comment type="similarity">
    <text evidence="1">Belongs to the peptidase C1 family.</text>
</comment>
<proteinExistence type="inferred from homology"/>
<dbReference type="OrthoDB" id="10253408at2759"/>
<dbReference type="InterPro" id="IPR013128">
    <property type="entry name" value="Peptidase_C1A"/>
</dbReference>
<accession>A0A6I9MTZ9</accession>
<evidence type="ECO:0000256" key="1">
    <source>
        <dbReference type="ARBA" id="ARBA00008455"/>
    </source>
</evidence>
<dbReference type="InterPro" id="IPR025661">
    <property type="entry name" value="Pept_asp_AS"/>
</dbReference>
<feature type="non-terminal residue" evidence="5">
    <location>
        <position position="1"/>
    </location>
</feature>
<dbReference type="Gene3D" id="3.90.70.10">
    <property type="entry name" value="Cysteine proteinases"/>
    <property type="match status" value="1"/>
</dbReference>
<dbReference type="RefSeq" id="XP_010767912.1">
    <property type="nucleotide sequence ID" value="XM_010769610.1"/>
</dbReference>
<dbReference type="PROSITE" id="PS00640">
    <property type="entry name" value="THIOL_PROTEASE_ASN"/>
    <property type="match status" value="1"/>
</dbReference>
<dbReference type="InterPro" id="IPR025660">
    <property type="entry name" value="Pept_his_AS"/>
</dbReference>
<dbReference type="GO" id="GO:0006508">
    <property type="term" value="P:proteolysis"/>
    <property type="evidence" value="ECO:0007669"/>
    <property type="project" value="InterPro"/>
</dbReference>
<evidence type="ECO:0000259" key="3">
    <source>
        <dbReference type="SMART" id="SM00645"/>
    </source>
</evidence>
<dbReference type="GO" id="GO:0008234">
    <property type="term" value="F:cysteine-type peptidase activity"/>
    <property type="evidence" value="ECO:0007669"/>
    <property type="project" value="InterPro"/>
</dbReference>
<evidence type="ECO:0000313" key="5">
    <source>
        <dbReference type="RefSeq" id="XP_010767912.1"/>
    </source>
</evidence>
<dbReference type="AlphaFoldDB" id="A0A6I9MTZ9"/>
<evidence type="ECO:0000256" key="2">
    <source>
        <dbReference type="ARBA" id="ARBA00023157"/>
    </source>
</evidence>
<keyword evidence="4" id="KW-1185">Reference proteome</keyword>
<dbReference type="InterPro" id="IPR000668">
    <property type="entry name" value="Peptidase_C1A_C"/>
</dbReference>
<feature type="domain" description="Peptidase C1A papain C-terminal" evidence="3">
    <location>
        <begin position="1"/>
        <end position="167"/>
    </location>
</feature>
<gene>
    <name evidence="5" type="primary">LOC104944134</name>
</gene>
<organism evidence="4 5">
    <name type="scientific">Notothenia coriiceps</name>
    <name type="common">black rockcod</name>
    <dbReference type="NCBI Taxonomy" id="8208"/>
    <lineage>
        <taxon>Eukaryota</taxon>
        <taxon>Metazoa</taxon>
        <taxon>Chordata</taxon>
        <taxon>Craniata</taxon>
        <taxon>Vertebrata</taxon>
        <taxon>Euteleostomi</taxon>
        <taxon>Actinopterygii</taxon>
        <taxon>Neopterygii</taxon>
        <taxon>Teleostei</taxon>
        <taxon>Neoteleostei</taxon>
        <taxon>Acanthomorphata</taxon>
        <taxon>Eupercaria</taxon>
        <taxon>Perciformes</taxon>
        <taxon>Notothenioidei</taxon>
        <taxon>Nototheniidae</taxon>
        <taxon>Notothenia</taxon>
    </lineage>
</organism>
<dbReference type="GeneID" id="104944134"/>